<dbReference type="PROSITE" id="PS50048">
    <property type="entry name" value="ZN2_CY6_FUNGAL_2"/>
    <property type="match status" value="1"/>
</dbReference>
<evidence type="ECO:0000256" key="1">
    <source>
        <dbReference type="ARBA" id="ARBA00004123"/>
    </source>
</evidence>
<accession>A0AAJ0CD62</accession>
<dbReference type="SUPFAM" id="SSF57701">
    <property type="entry name" value="Zn2/Cys6 DNA-binding domain"/>
    <property type="match status" value="1"/>
</dbReference>
<comment type="subcellular location">
    <subcellularLocation>
        <location evidence="1">Nucleus</location>
    </subcellularLocation>
</comment>
<keyword evidence="7" id="KW-1185">Reference proteome</keyword>
<evidence type="ECO:0000256" key="2">
    <source>
        <dbReference type="ARBA" id="ARBA00022723"/>
    </source>
</evidence>
<dbReference type="PANTHER" id="PTHR31001">
    <property type="entry name" value="UNCHARACTERIZED TRANSCRIPTIONAL REGULATORY PROTEIN"/>
    <property type="match status" value="1"/>
</dbReference>
<evidence type="ECO:0000313" key="7">
    <source>
        <dbReference type="Proteomes" id="UP001251528"/>
    </source>
</evidence>
<dbReference type="PANTHER" id="PTHR31001:SF84">
    <property type="entry name" value="FUNGAL SPECIFIC TRANSCRIPTION FACTOR"/>
    <property type="match status" value="1"/>
</dbReference>
<feature type="region of interest" description="Disordered" evidence="4">
    <location>
        <begin position="65"/>
        <end position="95"/>
    </location>
</feature>
<dbReference type="GO" id="GO:0000981">
    <property type="term" value="F:DNA-binding transcription factor activity, RNA polymerase II-specific"/>
    <property type="evidence" value="ECO:0007669"/>
    <property type="project" value="InterPro"/>
</dbReference>
<dbReference type="GO" id="GO:0005634">
    <property type="term" value="C:nucleus"/>
    <property type="evidence" value="ECO:0007669"/>
    <property type="project" value="UniProtKB-SubCell"/>
</dbReference>
<proteinExistence type="predicted"/>
<keyword evidence="2" id="KW-0479">Metal-binding</keyword>
<dbReference type="InterPro" id="IPR007219">
    <property type="entry name" value="XnlR_reg_dom"/>
</dbReference>
<dbReference type="InterPro" id="IPR036864">
    <property type="entry name" value="Zn2-C6_fun-type_DNA-bd_sf"/>
</dbReference>
<evidence type="ECO:0000256" key="4">
    <source>
        <dbReference type="SAM" id="MobiDB-lite"/>
    </source>
</evidence>
<dbReference type="AlphaFoldDB" id="A0AAJ0CD62"/>
<feature type="region of interest" description="Disordered" evidence="4">
    <location>
        <begin position="563"/>
        <end position="631"/>
    </location>
</feature>
<dbReference type="CDD" id="cd12148">
    <property type="entry name" value="fungal_TF_MHR"/>
    <property type="match status" value="1"/>
</dbReference>
<dbReference type="Gene3D" id="4.10.240.10">
    <property type="entry name" value="Zn(2)-C6 fungal-type DNA-binding domain"/>
    <property type="match status" value="1"/>
</dbReference>
<dbReference type="Pfam" id="PF00172">
    <property type="entry name" value="Zn_clus"/>
    <property type="match status" value="1"/>
</dbReference>
<evidence type="ECO:0000313" key="6">
    <source>
        <dbReference type="EMBL" id="KAK2589492.1"/>
    </source>
</evidence>
<dbReference type="GO" id="GO:0008270">
    <property type="term" value="F:zinc ion binding"/>
    <property type="evidence" value="ECO:0007669"/>
    <property type="project" value="InterPro"/>
</dbReference>
<comment type="caution">
    <text evidence="6">The sequence shown here is derived from an EMBL/GenBank/DDBJ whole genome shotgun (WGS) entry which is preliminary data.</text>
</comment>
<dbReference type="Pfam" id="PF04082">
    <property type="entry name" value="Fungal_trans"/>
    <property type="match status" value="1"/>
</dbReference>
<keyword evidence="3" id="KW-0539">Nucleus</keyword>
<dbReference type="CDD" id="cd00067">
    <property type="entry name" value="GAL4"/>
    <property type="match status" value="1"/>
</dbReference>
<dbReference type="GO" id="GO:0003677">
    <property type="term" value="F:DNA binding"/>
    <property type="evidence" value="ECO:0007669"/>
    <property type="project" value="InterPro"/>
</dbReference>
<feature type="domain" description="Zn(2)-C6 fungal-type" evidence="5">
    <location>
        <begin position="25"/>
        <end position="56"/>
    </location>
</feature>
<feature type="compositionally biased region" description="Acidic residues" evidence="4">
    <location>
        <begin position="563"/>
        <end position="572"/>
    </location>
</feature>
<dbReference type="GO" id="GO:0006351">
    <property type="term" value="P:DNA-templated transcription"/>
    <property type="evidence" value="ECO:0007669"/>
    <property type="project" value="InterPro"/>
</dbReference>
<sequence>MANVASAGRSIDEPHREAAGYVRPACNECQRRKQKCNRQWPCDRCLRRKIAHECRYNYPALTQVPSRDVADKPERTHDDNDADEDGSDGQVEHQEGSGFDSLAVRFYTALGVELGVTEQPAPTQDYARLDDSSCPQIQRVLKLLPQRDSMDALVHIFLNDINYHYYIIYPPVFLQDYHIWWDRVHKKSPLSLQYTCLLAATCAIVLQHADPSTANTLLDGVDRELLGDTLEAAADRLHAAARALASVIPIGHHHHLNVQRLLHSCYWYQTEARFPLAWHALSAAILEARELGYHQEPAAGSVTEVDLEMRRRLWCILDTWDWQISSRLSRPKIIDHSDCNTELPKLTLEGHAVSPLLHMKMQSGLTRQLVARFGGPMNITAPSEVQEHRAIIEEWVHKFPPEYSPDHPDRGKDGNCPWLFSHRLHTYTTACLLILNPMRPYMVKQSAKDSPADEVGIREVGTWYSLRLIKTLRLWVNKMDDNRDGRRQLRFIIFSVLDTAAVLCAEILKDTDRTIRDRPAVLGAIGDAVHMLTELGEISATSKTCYDILERLVRRLPEAELLLDDNDNDNDNGNDNGNGNDNDNGDDDDNGNGNDNDSEMERQAKRPKVERSLPQSQRPPPAATSTPGIPRAATPLRVHASAVHRPQAMTVPAVTTTVQHPQAIRMPAVTPTVQHPQAIRMPGVTTATATATRSTNAQAPAPAPVAAPMPTPPWSGPMADPTTTTATTATTPVNYGLQQFNHSSAQFTHHQYPTPWAPSHSPPQYAYQQAYPSSSYMVAPNNDNACVSNGPYQPQSTDAGPEFHNKNLTDAQLGELAPQWNWHSGNLDPANPPWPVAGPQQQHITTLWKRVD</sequence>
<dbReference type="InterPro" id="IPR001138">
    <property type="entry name" value="Zn2Cys6_DnaBD"/>
</dbReference>
<evidence type="ECO:0000256" key="3">
    <source>
        <dbReference type="ARBA" id="ARBA00023242"/>
    </source>
</evidence>
<name>A0AAJ0CD62_9HYPO</name>
<evidence type="ECO:0000259" key="5">
    <source>
        <dbReference type="PROSITE" id="PS50048"/>
    </source>
</evidence>
<feature type="compositionally biased region" description="Basic and acidic residues" evidence="4">
    <location>
        <begin position="599"/>
        <end position="611"/>
    </location>
</feature>
<feature type="compositionally biased region" description="Basic and acidic residues" evidence="4">
    <location>
        <begin position="68"/>
        <end position="79"/>
    </location>
</feature>
<dbReference type="SMART" id="SM00066">
    <property type="entry name" value="GAL4"/>
    <property type="match status" value="1"/>
</dbReference>
<protein>
    <recommendedName>
        <fullName evidence="5">Zn(2)-C6 fungal-type domain-containing protein</fullName>
    </recommendedName>
</protein>
<reference evidence="6" key="1">
    <citation type="submission" date="2023-06" db="EMBL/GenBank/DDBJ databases">
        <title>Conoideocrella luteorostrata (Hypocreales: Clavicipitaceae), a potential biocontrol fungus for elongate hemlock scale in United States Christmas tree production areas.</title>
        <authorList>
            <person name="Barrett H."/>
            <person name="Lovett B."/>
            <person name="Macias A.M."/>
            <person name="Stajich J.E."/>
            <person name="Kasson M.T."/>
        </authorList>
    </citation>
    <scope>NUCLEOTIDE SEQUENCE</scope>
    <source>
        <strain evidence="6">ARSEF 14590</strain>
    </source>
</reference>
<gene>
    <name evidence="6" type="ORF">QQS21_012833</name>
</gene>
<dbReference type="InterPro" id="IPR050613">
    <property type="entry name" value="Sec_Metabolite_Reg"/>
</dbReference>
<feature type="compositionally biased region" description="Low complexity" evidence="4">
    <location>
        <begin position="573"/>
        <end position="582"/>
    </location>
</feature>
<organism evidence="6 7">
    <name type="scientific">Conoideocrella luteorostrata</name>
    <dbReference type="NCBI Taxonomy" id="1105319"/>
    <lineage>
        <taxon>Eukaryota</taxon>
        <taxon>Fungi</taxon>
        <taxon>Dikarya</taxon>
        <taxon>Ascomycota</taxon>
        <taxon>Pezizomycotina</taxon>
        <taxon>Sordariomycetes</taxon>
        <taxon>Hypocreomycetidae</taxon>
        <taxon>Hypocreales</taxon>
        <taxon>Clavicipitaceae</taxon>
        <taxon>Conoideocrella</taxon>
    </lineage>
</organism>
<dbReference type="Proteomes" id="UP001251528">
    <property type="component" value="Unassembled WGS sequence"/>
</dbReference>
<dbReference type="SMART" id="SM00906">
    <property type="entry name" value="Fungal_trans"/>
    <property type="match status" value="1"/>
</dbReference>
<dbReference type="EMBL" id="JASWJB010000659">
    <property type="protein sequence ID" value="KAK2589492.1"/>
    <property type="molecule type" value="Genomic_DNA"/>
</dbReference>